<dbReference type="Gene3D" id="1.20.140.10">
    <property type="entry name" value="Butyryl-CoA Dehydrogenase, subunit A, domain 3"/>
    <property type="match status" value="1"/>
</dbReference>
<proteinExistence type="predicted"/>
<dbReference type="InterPro" id="IPR046373">
    <property type="entry name" value="Acyl-CoA_Oxase/DH_mid-dom_sf"/>
</dbReference>
<dbReference type="Proteomes" id="UP000305948">
    <property type="component" value="Unassembled WGS sequence"/>
</dbReference>
<evidence type="ECO:0000313" key="2">
    <source>
        <dbReference type="Proteomes" id="UP000305948"/>
    </source>
</evidence>
<dbReference type="SUPFAM" id="SSF56645">
    <property type="entry name" value="Acyl-CoA dehydrogenase NM domain-like"/>
    <property type="match status" value="1"/>
</dbReference>
<gene>
    <name evidence="1" type="ORF">OE88DRAFT_1620604</name>
</gene>
<organism evidence="1 2">
    <name type="scientific">Heliocybe sulcata</name>
    <dbReference type="NCBI Taxonomy" id="5364"/>
    <lineage>
        <taxon>Eukaryota</taxon>
        <taxon>Fungi</taxon>
        <taxon>Dikarya</taxon>
        <taxon>Basidiomycota</taxon>
        <taxon>Agaricomycotina</taxon>
        <taxon>Agaricomycetes</taxon>
        <taxon>Gloeophyllales</taxon>
        <taxon>Gloeophyllaceae</taxon>
        <taxon>Heliocybe</taxon>
    </lineage>
</organism>
<dbReference type="EMBL" id="ML213503">
    <property type="protein sequence ID" value="TFK56913.1"/>
    <property type="molecule type" value="Genomic_DNA"/>
</dbReference>
<dbReference type="STRING" id="5364.A0A5C3NHQ8"/>
<keyword evidence="2" id="KW-1185">Reference proteome</keyword>
<dbReference type="GO" id="GO:0033540">
    <property type="term" value="P:fatty acid beta-oxidation using acyl-CoA oxidase"/>
    <property type="evidence" value="ECO:0007669"/>
    <property type="project" value="TreeGrafter"/>
</dbReference>
<dbReference type="GO" id="GO:0003997">
    <property type="term" value="F:acyl-CoA oxidase activity"/>
    <property type="evidence" value="ECO:0007669"/>
    <property type="project" value="InterPro"/>
</dbReference>
<protein>
    <submittedName>
        <fullName evidence="1">Acyl-CoA dehydrogenase NM domain-like protein</fullName>
    </submittedName>
</protein>
<dbReference type="GO" id="GO:0071949">
    <property type="term" value="F:FAD binding"/>
    <property type="evidence" value="ECO:0007669"/>
    <property type="project" value="InterPro"/>
</dbReference>
<dbReference type="GO" id="GO:0055088">
    <property type="term" value="P:lipid homeostasis"/>
    <property type="evidence" value="ECO:0007669"/>
    <property type="project" value="TreeGrafter"/>
</dbReference>
<dbReference type="PANTHER" id="PTHR10909:SF382">
    <property type="entry name" value="ACYL-COENZYME A OXIDASE"/>
    <property type="match status" value="1"/>
</dbReference>
<dbReference type="GO" id="GO:0005777">
    <property type="term" value="C:peroxisome"/>
    <property type="evidence" value="ECO:0007669"/>
    <property type="project" value="InterPro"/>
</dbReference>
<name>A0A5C3NHQ8_9AGAM</name>
<reference evidence="1 2" key="1">
    <citation type="journal article" date="2019" name="Nat. Ecol. Evol.">
        <title>Megaphylogeny resolves global patterns of mushroom evolution.</title>
        <authorList>
            <person name="Varga T."/>
            <person name="Krizsan K."/>
            <person name="Foldi C."/>
            <person name="Dima B."/>
            <person name="Sanchez-Garcia M."/>
            <person name="Sanchez-Ramirez S."/>
            <person name="Szollosi G.J."/>
            <person name="Szarkandi J.G."/>
            <person name="Papp V."/>
            <person name="Albert L."/>
            <person name="Andreopoulos W."/>
            <person name="Angelini C."/>
            <person name="Antonin V."/>
            <person name="Barry K.W."/>
            <person name="Bougher N.L."/>
            <person name="Buchanan P."/>
            <person name="Buyck B."/>
            <person name="Bense V."/>
            <person name="Catcheside P."/>
            <person name="Chovatia M."/>
            <person name="Cooper J."/>
            <person name="Damon W."/>
            <person name="Desjardin D."/>
            <person name="Finy P."/>
            <person name="Geml J."/>
            <person name="Haridas S."/>
            <person name="Hughes K."/>
            <person name="Justo A."/>
            <person name="Karasinski D."/>
            <person name="Kautmanova I."/>
            <person name="Kiss B."/>
            <person name="Kocsube S."/>
            <person name="Kotiranta H."/>
            <person name="LaButti K.M."/>
            <person name="Lechner B.E."/>
            <person name="Liimatainen K."/>
            <person name="Lipzen A."/>
            <person name="Lukacs Z."/>
            <person name="Mihaltcheva S."/>
            <person name="Morgado L.N."/>
            <person name="Niskanen T."/>
            <person name="Noordeloos M.E."/>
            <person name="Ohm R.A."/>
            <person name="Ortiz-Santana B."/>
            <person name="Ovrebo C."/>
            <person name="Racz N."/>
            <person name="Riley R."/>
            <person name="Savchenko A."/>
            <person name="Shiryaev A."/>
            <person name="Soop K."/>
            <person name="Spirin V."/>
            <person name="Szebenyi C."/>
            <person name="Tomsovsky M."/>
            <person name="Tulloss R.E."/>
            <person name="Uehling J."/>
            <person name="Grigoriev I.V."/>
            <person name="Vagvolgyi C."/>
            <person name="Papp T."/>
            <person name="Martin F.M."/>
            <person name="Miettinen O."/>
            <person name="Hibbett D.S."/>
            <person name="Nagy L.G."/>
        </authorList>
    </citation>
    <scope>NUCLEOTIDE SEQUENCE [LARGE SCALE GENOMIC DNA]</scope>
    <source>
        <strain evidence="1 2">OMC1185</strain>
    </source>
</reference>
<dbReference type="GO" id="GO:0005504">
    <property type="term" value="F:fatty acid binding"/>
    <property type="evidence" value="ECO:0007669"/>
    <property type="project" value="TreeGrafter"/>
</dbReference>
<accession>A0A5C3NHQ8</accession>
<sequence length="572" mass="62645">MDPAVSTYLATSDLFRKTTEGLPWAERVRISYAKAEAVVHAYNLTAEDILTLSNKYWAFHSDPVLVLDGSVGTLLTIHYNLCCGTLAMFAIGRPDLRRLLDDLLSYRVSGQFCLTEVGHGLDAINLETTATKLSDGRFLLRTPHEASAKFMPPTAPCGIPCIAIVFARLIVSDEDRGVRPFVVSLHDGTTMNEGVVCRLIPPRGGAHPVDHALTYFHGVYLPPTALLGTETLSEDNRADFFYYISRVISGTLSMGAFALSAMRIASCVAGRYSLRREVMDSSKRILRPIASFSTQYLPILTAIAEVKVMQAFSHVSHARFTESSNSLFYKHFVAALFKITIMHHATGTLRILGDRCGAQGLLEINQLTVLEANIRGAAIAEGDVLGISIRFAVEILLGRVAPPAALDSTSVLAKHEQGLVDHFRTQILDSGHRAAHIETVLLPHYQHLMEAIGHRCAYDAALELGVDSRIIDLYVAAAMSSDEAWYVEHQKIPQMRLKRGLIDAATALYPFLGELLDGLKADAYVTAPIVSDDQWNSFVQSLPTPGHAVCRARHDNGGKRFEETGGFVKALS</sequence>
<dbReference type="PANTHER" id="PTHR10909">
    <property type="entry name" value="ELECTRON TRANSPORT OXIDOREDUCTASE"/>
    <property type="match status" value="1"/>
</dbReference>
<dbReference type="SUPFAM" id="SSF47203">
    <property type="entry name" value="Acyl-CoA dehydrogenase C-terminal domain-like"/>
    <property type="match status" value="1"/>
</dbReference>
<evidence type="ECO:0000313" key="1">
    <source>
        <dbReference type="EMBL" id="TFK56913.1"/>
    </source>
</evidence>
<dbReference type="OrthoDB" id="538336at2759"/>
<dbReference type="InterPro" id="IPR009100">
    <property type="entry name" value="AcylCoA_DH/oxidase_NM_dom_sf"/>
</dbReference>
<dbReference type="InterPro" id="IPR012258">
    <property type="entry name" value="Acyl-CoA_oxidase"/>
</dbReference>
<dbReference type="AlphaFoldDB" id="A0A5C3NHQ8"/>
<dbReference type="Gene3D" id="2.40.110.10">
    <property type="entry name" value="Butyryl-CoA Dehydrogenase, subunit A, domain 2"/>
    <property type="match status" value="1"/>
</dbReference>
<dbReference type="InterPro" id="IPR036250">
    <property type="entry name" value="AcylCo_DH-like_C"/>
</dbReference>